<evidence type="ECO:0000313" key="1">
    <source>
        <dbReference type="EMBL" id="SVC24047.1"/>
    </source>
</evidence>
<dbReference type="AlphaFoldDB" id="A0A382KM93"/>
<dbReference type="InterPro" id="IPR052771">
    <property type="entry name" value="Neurotrophin_sig_adaptor"/>
</dbReference>
<dbReference type="SMART" id="SM00248">
    <property type="entry name" value="ANK"/>
    <property type="match status" value="8"/>
</dbReference>
<feature type="non-terminal residue" evidence="1">
    <location>
        <position position="373"/>
    </location>
</feature>
<gene>
    <name evidence="1" type="ORF">METZ01_LOCUS276901</name>
</gene>
<dbReference type="GO" id="GO:0019887">
    <property type="term" value="F:protein kinase regulator activity"/>
    <property type="evidence" value="ECO:0007669"/>
    <property type="project" value="TreeGrafter"/>
</dbReference>
<dbReference type="PRINTS" id="PR01415">
    <property type="entry name" value="ANKYRIN"/>
</dbReference>
<dbReference type="PROSITE" id="PS50297">
    <property type="entry name" value="ANK_REP_REGION"/>
    <property type="match status" value="7"/>
</dbReference>
<organism evidence="1">
    <name type="scientific">marine metagenome</name>
    <dbReference type="NCBI Taxonomy" id="408172"/>
    <lineage>
        <taxon>unclassified sequences</taxon>
        <taxon>metagenomes</taxon>
        <taxon>ecological metagenomes</taxon>
    </lineage>
</organism>
<dbReference type="InterPro" id="IPR036770">
    <property type="entry name" value="Ankyrin_rpt-contain_sf"/>
</dbReference>
<dbReference type="InterPro" id="IPR002110">
    <property type="entry name" value="Ankyrin_rpt"/>
</dbReference>
<dbReference type="SUPFAM" id="SSF48403">
    <property type="entry name" value="Ankyrin repeat"/>
    <property type="match status" value="1"/>
</dbReference>
<dbReference type="PANTHER" id="PTHR24116:SF0">
    <property type="entry name" value="KINASE D-INTERACTING SUBSTRATE OF 220 KDA"/>
    <property type="match status" value="1"/>
</dbReference>
<protein>
    <submittedName>
        <fullName evidence="1">Uncharacterized protein</fullName>
    </submittedName>
</protein>
<dbReference type="EMBL" id="UINC01080788">
    <property type="protein sequence ID" value="SVC24047.1"/>
    <property type="molecule type" value="Genomic_DNA"/>
</dbReference>
<dbReference type="PROSITE" id="PS50088">
    <property type="entry name" value="ANK_REPEAT"/>
    <property type="match status" value="8"/>
</dbReference>
<reference evidence="1" key="1">
    <citation type="submission" date="2018-05" db="EMBL/GenBank/DDBJ databases">
        <authorList>
            <person name="Lanie J.A."/>
            <person name="Ng W.-L."/>
            <person name="Kazmierczak K.M."/>
            <person name="Andrzejewski T.M."/>
            <person name="Davidsen T.M."/>
            <person name="Wayne K.J."/>
            <person name="Tettelin H."/>
            <person name="Glass J.I."/>
            <person name="Rusch D."/>
            <person name="Podicherti R."/>
            <person name="Tsui H.-C.T."/>
            <person name="Winkler M.E."/>
        </authorList>
    </citation>
    <scope>NUCLEOTIDE SEQUENCE</scope>
</reference>
<name>A0A382KM93_9ZZZZ</name>
<dbReference type="PANTHER" id="PTHR24116">
    <property type="entry name" value="KINASE D-INTERACTING SUBSTRATE OF 220 KDA"/>
    <property type="match status" value="1"/>
</dbReference>
<dbReference type="Pfam" id="PF12796">
    <property type="entry name" value="Ank_2"/>
    <property type="match status" value="3"/>
</dbReference>
<dbReference type="Gene3D" id="1.25.40.20">
    <property type="entry name" value="Ankyrin repeat-containing domain"/>
    <property type="match status" value="3"/>
</dbReference>
<dbReference type="GO" id="GO:0030165">
    <property type="term" value="F:PDZ domain binding"/>
    <property type="evidence" value="ECO:0007669"/>
    <property type="project" value="TreeGrafter"/>
</dbReference>
<sequence length="373" mass="41643">MIKVYFYIVIRKKRTNWSRFFYQKPIVRTTILLSLICPSKTDFFQGSFRYFSTKPAFAQTENKKTDTPKNHRLENFLLSTKDRDEWTRLMLAILNSVTAVESVLSQGVRVNIRGTDRFHGVTPLMFASRIGEEVIVKLLVEKGARLNDTDSLGNTALIEAAKMGYLDIVRFMLQQGANPNAKTNENWTALMFASHEGHVEVLEALLKYGANSDSQNKFGMSPVMYASQNGHIEILQKLINRDANVNLTSLNGSTALMWAIRSGHEKIAELLLESGANPHSSENEFQRSPLLLAAKFGRKGILKSLLFSGADIKAVDKHGANALILALGNNHFETARLLIEGGIPVNNPNQNKLTPLMIASSKGNFELTDMLIE</sequence>
<accession>A0A382KM93</accession>
<proteinExistence type="predicted"/>